<reference evidence="5" key="1">
    <citation type="journal article" date="2017" name="Genome Announc.">
        <title>Whole-Genome Sequence of Photobacterium damselae subsp. piscicida Strain 91-197, Isolated from Hybrid Striped Bass (Morone sp.) in the United States.</title>
        <authorList>
            <person name="Teru Y."/>
            <person name="Hikima J."/>
            <person name="Kono T."/>
            <person name="Sakai M."/>
            <person name="Takano T."/>
            <person name="Hawke J.P."/>
            <person name="Takeyama H."/>
            <person name="Aoki T."/>
        </authorList>
    </citation>
    <scope>NUCLEOTIDE SEQUENCE</scope>
    <source>
        <strain evidence="5">91-197</strain>
    </source>
</reference>
<dbReference type="GO" id="GO:0005829">
    <property type="term" value="C:cytosol"/>
    <property type="evidence" value="ECO:0007669"/>
    <property type="project" value="TreeGrafter"/>
</dbReference>
<feature type="binding site" evidence="4">
    <location>
        <position position="82"/>
    </location>
    <ligand>
        <name>substrate</name>
    </ligand>
</feature>
<dbReference type="EC" id="4.1.3.40" evidence="4"/>
<comment type="pathway">
    <text evidence="4">Cofactor biosynthesis; ubiquinone biosynthesis.</text>
</comment>
<proteinExistence type="inferred from homology"/>
<comment type="similarity">
    <text evidence="4">Belongs to the UbiC family.</text>
</comment>
<reference evidence="7" key="2">
    <citation type="submission" date="2017-05" db="EMBL/GenBank/DDBJ databases">
        <title>Whole genome sequence of fish pathogenic bacteria, Photobacterium damselae subsp. piscicida, strain 91-197, isolated from hybrid striped bass (Morone sp.) in USA.</title>
        <authorList>
            <person name="Teru Y."/>
            <person name="Hikima J."/>
            <person name="Kono T."/>
            <person name="Sakai M."/>
            <person name="Takano T."/>
            <person name="Hawke J.P."/>
            <person name="Takeyama H."/>
            <person name="Aoki T."/>
        </authorList>
    </citation>
    <scope>NUCLEOTIDE SEQUENCE [LARGE SCALE GENOMIC DNA]</scope>
    <source>
        <strain evidence="7">91-197</strain>
    </source>
</reference>
<reference evidence="6 8" key="3">
    <citation type="submission" date="2020-09" db="EMBL/GenBank/DDBJ databases">
        <title>Complete, closed and curated genome sequences of Photobacterium damselae subsp. piscicida isolates from Australia indicate localised evolution and additional plasmid-borne pathogenicity mechanisms.</title>
        <authorList>
            <person name="Baseggio L."/>
            <person name="Silayeva O."/>
            <person name="Buller N."/>
            <person name="Landos M."/>
            <person name="Engelstaedter J."/>
            <person name="Barnes A.C."/>
        </authorList>
    </citation>
    <scope>NUCLEOTIDE SEQUENCE [LARGE SCALE GENOMIC DNA]</scope>
    <source>
        <strain evidence="6 8">AS-16-0540-1</strain>
    </source>
</reference>
<comment type="function">
    <text evidence="4">Removes the pyruvyl group from chorismate, with concomitant aromatization of the ring, to provide 4-hydroxybenzoate (4HB) for the ubiquinone pathway.</text>
</comment>
<comment type="caution">
    <text evidence="4">Lacks conserved residue(s) required for the propagation of feature annotation.</text>
</comment>
<dbReference type="HAMAP" id="MF_01632">
    <property type="entry name" value="UbiC"/>
    <property type="match status" value="1"/>
</dbReference>
<feature type="binding site" evidence="4">
    <location>
        <position position="165"/>
    </location>
    <ligand>
        <name>substrate</name>
    </ligand>
</feature>
<evidence type="ECO:0000313" key="8">
    <source>
        <dbReference type="Proteomes" id="UP000516656"/>
    </source>
</evidence>
<sequence length="180" mass="20329">MSDFKQLYNPLLEKAQWQVPELAQLIGSQLAPWLLESESLSQRLAQCCQNFTVTVLEQVMVEKQQLSIEEKELVGDIDCLSRKVILNGDGVPWVFARTLIPLSTLTGDEQDLAQLGEKPLGYRVFTADNARRDALVIANIRGETSPLWARRSRLWLNDKPLLVAELFLESAPIYAKDSEC</sequence>
<dbReference type="GO" id="GO:0008813">
    <property type="term" value="F:chorismate lyase activity"/>
    <property type="evidence" value="ECO:0007669"/>
    <property type="project" value="UniProtKB-UniRule"/>
</dbReference>
<dbReference type="InterPro" id="IPR028978">
    <property type="entry name" value="Chorismate_lyase_/UTRA_dom_sf"/>
</dbReference>
<dbReference type="Pfam" id="PF04345">
    <property type="entry name" value="Chor_lyase"/>
    <property type="match status" value="1"/>
</dbReference>
<dbReference type="Proteomes" id="UP000218676">
    <property type="component" value="Chromosome 1"/>
</dbReference>
<dbReference type="PANTHER" id="PTHR38683">
    <property type="entry name" value="CHORISMATE PYRUVATE-LYASE"/>
    <property type="match status" value="1"/>
</dbReference>
<keyword evidence="1 4" id="KW-0963">Cytoplasm</keyword>
<keyword evidence="4 5" id="KW-0670">Pyruvate</keyword>
<dbReference type="AlphaFoldDB" id="A0A1Q9H225"/>
<feature type="binding site" evidence="4">
    <location>
        <position position="120"/>
    </location>
    <ligand>
        <name>substrate</name>
    </ligand>
</feature>
<evidence type="ECO:0000313" key="6">
    <source>
        <dbReference type="EMBL" id="QOD56621.1"/>
    </source>
</evidence>
<dbReference type="Gene3D" id="3.40.1410.10">
    <property type="entry name" value="Chorismate lyase-like"/>
    <property type="match status" value="1"/>
</dbReference>
<accession>A0A1Q9H225</accession>
<dbReference type="EMBL" id="AP018045">
    <property type="protein sequence ID" value="BAX54521.1"/>
    <property type="molecule type" value="Genomic_DNA"/>
</dbReference>
<dbReference type="UniPathway" id="UPA00232"/>
<evidence type="ECO:0000256" key="1">
    <source>
        <dbReference type="ARBA" id="ARBA00022490"/>
    </source>
</evidence>
<evidence type="ECO:0000256" key="3">
    <source>
        <dbReference type="ARBA" id="ARBA00023239"/>
    </source>
</evidence>
<protein>
    <recommendedName>
        <fullName evidence="4">Probable chorismate pyruvate-lyase</fullName>
        <shortName evidence="4">CL</shortName>
        <shortName evidence="4">CPL</shortName>
        <ecNumber evidence="4">4.1.3.40</ecNumber>
    </recommendedName>
</protein>
<gene>
    <name evidence="4" type="primary">ubiC</name>
    <name evidence="6" type="ORF">IC627_00510</name>
    <name evidence="5" type="ORF">PDPUS_1_03147</name>
</gene>
<dbReference type="EMBL" id="CP061854">
    <property type="protein sequence ID" value="QOD56621.1"/>
    <property type="molecule type" value="Genomic_DNA"/>
</dbReference>
<evidence type="ECO:0000313" key="5">
    <source>
        <dbReference type="EMBL" id="BAX54521.1"/>
    </source>
</evidence>
<dbReference type="SUPFAM" id="SSF64288">
    <property type="entry name" value="Chorismate lyase-like"/>
    <property type="match status" value="1"/>
</dbReference>
<evidence type="ECO:0000313" key="7">
    <source>
        <dbReference type="Proteomes" id="UP000218676"/>
    </source>
</evidence>
<comment type="catalytic activity">
    <reaction evidence="4">
        <text>chorismate = 4-hydroxybenzoate + pyruvate</text>
        <dbReference type="Rhea" id="RHEA:16505"/>
        <dbReference type="ChEBI" id="CHEBI:15361"/>
        <dbReference type="ChEBI" id="CHEBI:17879"/>
        <dbReference type="ChEBI" id="CHEBI:29748"/>
        <dbReference type="EC" id="4.1.3.40"/>
    </reaction>
</comment>
<dbReference type="GO" id="GO:0006744">
    <property type="term" value="P:ubiquinone biosynthetic process"/>
    <property type="evidence" value="ECO:0007669"/>
    <property type="project" value="UniProtKB-UniRule"/>
</dbReference>
<evidence type="ECO:0000256" key="2">
    <source>
        <dbReference type="ARBA" id="ARBA00022688"/>
    </source>
</evidence>
<dbReference type="Proteomes" id="UP000516656">
    <property type="component" value="Chromosome 1"/>
</dbReference>
<evidence type="ECO:0000256" key="4">
    <source>
        <dbReference type="HAMAP-Rule" id="MF_01632"/>
    </source>
</evidence>
<keyword evidence="2 4" id="KW-0831">Ubiquinone biosynthesis</keyword>
<comment type="subcellular location">
    <subcellularLocation>
        <location evidence="4">Cytoplasm</location>
    </subcellularLocation>
</comment>
<keyword evidence="3 4" id="KW-0456">Lyase</keyword>
<dbReference type="PANTHER" id="PTHR38683:SF1">
    <property type="entry name" value="CHORISMATE PYRUVATE-LYASE"/>
    <property type="match status" value="1"/>
</dbReference>
<dbReference type="RefSeq" id="WP_044173922.1">
    <property type="nucleotide sequence ID" value="NZ_AP018045.1"/>
</dbReference>
<dbReference type="InterPro" id="IPR007440">
    <property type="entry name" value="Chorismate--pyruvate_lyase"/>
</dbReference>
<dbReference type="GO" id="GO:0042866">
    <property type="term" value="P:pyruvate biosynthetic process"/>
    <property type="evidence" value="ECO:0007669"/>
    <property type="project" value="UniProtKB-UniRule"/>
</dbReference>
<name>A0A1Q9H225_PHODP</name>
<organism evidence="6 8">
    <name type="scientific">Photobacterium damsela subsp. piscicida</name>
    <name type="common">Pasteurella piscicida</name>
    <dbReference type="NCBI Taxonomy" id="38294"/>
    <lineage>
        <taxon>Bacteria</taxon>
        <taxon>Pseudomonadati</taxon>
        <taxon>Pseudomonadota</taxon>
        <taxon>Gammaproteobacteria</taxon>
        <taxon>Vibrionales</taxon>
        <taxon>Vibrionaceae</taxon>
        <taxon>Photobacterium</taxon>
    </lineage>
</organism>